<dbReference type="InterPro" id="IPR016032">
    <property type="entry name" value="Sig_transdc_resp-reg_C-effctor"/>
</dbReference>
<reference evidence="5" key="1">
    <citation type="submission" date="2022-06" db="EMBL/GenBank/DDBJ databases">
        <title>Genome public.</title>
        <authorList>
            <person name="Sun Q."/>
        </authorList>
    </citation>
    <scope>NUCLEOTIDE SEQUENCE</scope>
    <source>
        <strain evidence="5">CWNU-1</strain>
    </source>
</reference>
<dbReference type="SUPFAM" id="SSF46894">
    <property type="entry name" value="C-terminal effector domain of the bipartite response regulators"/>
    <property type="match status" value="1"/>
</dbReference>
<dbReference type="PROSITE" id="PS00622">
    <property type="entry name" value="HTH_LUXR_1"/>
    <property type="match status" value="1"/>
</dbReference>
<feature type="compositionally biased region" description="Low complexity" evidence="3">
    <location>
        <begin position="303"/>
        <end position="312"/>
    </location>
</feature>
<dbReference type="Pfam" id="PF13191">
    <property type="entry name" value="AAA_16"/>
    <property type="match status" value="1"/>
</dbReference>
<dbReference type="SUPFAM" id="SSF52540">
    <property type="entry name" value="P-loop containing nucleoside triphosphate hydrolases"/>
    <property type="match status" value="1"/>
</dbReference>
<sequence>MAQPLLERDEALRTAADHARSARSRQGRWLLLRGETGSGRTALLRELVRRETSGGRMRPVSAHASRDETGYPFAVLRQLFPHRTTLPYDDLAPHREQRLFQRLVDDLAAEAADTPLLITVEALDLADRPSLRWLGYLTRRLQPLPLLIVLTTGGTAPDGWCEDTGTDLPVPPLGEHSAVRLAALRDVHGNAARDCFHASAGGNPLLLHALLADLPPPARTELPTTLAGLTGDRYRTAVARWLNADDDPARRDLAVALAVALSADPDTTPDLRLLRDAAGPGPAGDRPAGHLPPEPRPAGRGGTPPTAYATAHHPPRHPAGPLLRLCALPLGREAVLASADTARAGAVRHRIARNLYRNGAPAIRLSGYLLGLPQTGEEWLGHALEEAAESAWRTELPLAAAELLRHALTGPLTPARHSAATLRLSALEMARCTEAGTRRLREDLARADCHDPYTVASALSGALAARGRTGMAVRVLEEAGERLCDKGAQAALRITAAGLASQDARRWDTAVTEVRDTLGTCPPAVEPAVRVLATIHEALAGRVDVTTALDTIGSRPPARLPLHTTWAAGSAALLEWADRLGEARALAARSLPAHPDLHEPGHHFLLTTRATADFRTGHHRRLIEENTLLVRSAGERGIRLPYLHALLALARYERGEGDRARRPLDALGPPDGHPGWNEVLWARARIHAGQGRWERALADYLECGESMSAQGMVNPVCQAWRPGAAVALARLGRRAEAAALAEENLHHARAWGTPRVVGTALRAQGISLGGRRGLLALRQAADLLATAPAPLELAEALLDLGRAEATAGHARKARAAFGETLRRAGQRPATVRDDPPETEPVSARLAAVARRALGDLGGETGGGVSGPRVAHGRLTEAEHRVVRLVLRGLTNAQIGETLRVTRRTVETHLTSSYKKLGVSRRTQLAARLAEGDPY</sequence>
<feature type="compositionally biased region" description="Low complexity" evidence="3">
    <location>
        <begin position="276"/>
        <end position="289"/>
    </location>
</feature>
<feature type="region of interest" description="Disordered" evidence="3">
    <location>
        <begin position="268"/>
        <end position="316"/>
    </location>
</feature>
<evidence type="ECO:0000313" key="6">
    <source>
        <dbReference type="Proteomes" id="UP001431429"/>
    </source>
</evidence>
<dbReference type="SUPFAM" id="SSF48452">
    <property type="entry name" value="TPR-like"/>
    <property type="match status" value="2"/>
</dbReference>
<dbReference type="InterPro" id="IPR000792">
    <property type="entry name" value="Tscrpt_reg_LuxR_C"/>
</dbReference>
<evidence type="ECO:0000313" key="5">
    <source>
        <dbReference type="EMBL" id="MCM2390761.1"/>
    </source>
</evidence>
<feature type="domain" description="HTH luxR-type" evidence="4">
    <location>
        <begin position="867"/>
        <end position="932"/>
    </location>
</feature>
<dbReference type="RefSeq" id="WP_250921086.1">
    <property type="nucleotide sequence ID" value="NZ_JAMQAW010000025.1"/>
</dbReference>
<dbReference type="SMART" id="SM00421">
    <property type="entry name" value="HTH_LUXR"/>
    <property type="match status" value="1"/>
</dbReference>
<dbReference type="PROSITE" id="PS50043">
    <property type="entry name" value="HTH_LUXR_2"/>
    <property type="match status" value="1"/>
</dbReference>
<keyword evidence="6" id="KW-1185">Reference proteome</keyword>
<keyword evidence="1" id="KW-0547">Nucleotide-binding</keyword>
<evidence type="ECO:0000256" key="2">
    <source>
        <dbReference type="ARBA" id="ARBA00022840"/>
    </source>
</evidence>
<proteinExistence type="predicted"/>
<keyword evidence="2" id="KW-0067">ATP-binding</keyword>
<gene>
    <name evidence="5" type="ORF">NBG84_21075</name>
</gene>
<evidence type="ECO:0000259" key="4">
    <source>
        <dbReference type="PROSITE" id="PS50043"/>
    </source>
</evidence>
<protein>
    <submittedName>
        <fullName evidence="5">LuxR family transcriptional regulator</fullName>
    </submittedName>
</protein>
<dbReference type="InterPro" id="IPR027417">
    <property type="entry name" value="P-loop_NTPase"/>
</dbReference>
<dbReference type="InterPro" id="IPR011990">
    <property type="entry name" value="TPR-like_helical_dom_sf"/>
</dbReference>
<dbReference type="Pfam" id="PF00196">
    <property type="entry name" value="GerE"/>
    <property type="match status" value="1"/>
</dbReference>
<dbReference type="InterPro" id="IPR036388">
    <property type="entry name" value="WH-like_DNA-bd_sf"/>
</dbReference>
<evidence type="ECO:0000256" key="3">
    <source>
        <dbReference type="SAM" id="MobiDB-lite"/>
    </source>
</evidence>
<dbReference type="CDD" id="cd06170">
    <property type="entry name" value="LuxR_C_like"/>
    <property type="match status" value="1"/>
</dbReference>
<dbReference type="PRINTS" id="PR00038">
    <property type="entry name" value="HTHLUXR"/>
</dbReference>
<dbReference type="PANTHER" id="PTHR16305">
    <property type="entry name" value="TESTICULAR SOLUBLE ADENYLYL CYCLASE"/>
    <property type="match status" value="1"/>
</dbReference>
<dbReference type="Gene3D" id="1.25.40.10">
    <property type="entry name" value="Tetratricopeptide repeat domain"/>
    <property type="match status" value="1"/>
</dbReference>
<dbReference type="Gene3D" id="1.10.10.10">
    <property type="entry name" value="Winged helix-like DNA-binding domain superfamily/Winged helix DNA-binding domain"/>
    <property type="match status" value="1"/>
</dbReference>
<name>A0ABT0UU95_9ACTN</name>
<comment type="caution">
    <text evidence="5">The sequence shown here is derived from an EMBL/GenBank/DDBJ whole genome shotgun (WGS) entry which is preliminary data.</text>
</comment>
<organism evidence="5 6">
    <name type="scientific">Streptomyces albipurpureus</name>
    <dbReference type="NCBI Taxonomy" id="2897419"/>
    <lineage>
        <taxon>Bacteria</taxon>
        <taxon>Bacillati</taxon>
        <taxon>Actinomycetota</taxon>
        <taxon>Actinomycetes</taxon>
        <taxon>Kitasatosporales</taxon>
        <taxon>Streptomycetaceae</taxon>
        <taxon>Streptomyces</taxon>
    </lineage>
</organism>
<evidence type="ECO:0000256" key="1">
    <source>
        <dbReference type="ARBA" id="ARBA00022741"/>
    </source>
</evidence>
<accession>A0ABT0UU95</accession>
<dbReference type="InterPro" id="IPR041664">
    <property type="entry name" value="AAA_16"/>
</dbReference>
<dbReference type="EMBL" id="JAMQAW010000025">
    <property type="protein sequence ID" value="MCM2390761.1"/>
    <property type="molecule type" value="Genomic_DNA"/>
</dbReference>
<dbReference type="PANTHER" id="PTHR16305:SF28">
    <property type="entry name" value="GUANYLATE CYCLASE DOMAIN-CONTAINING PROTEIN"/>
    <property type="match status" value="1"/>
</dbReference>
<dbReference type="Proteomes" id="UP001431429">
    <property type="component" value="Unassembled WGS sequence"/>
</dbReference>